<name>A0AAE0NCB0_9PEZI</name>
<feature type="compositionally biased region" description="Acidic residues" evidence="1">
    <location>
        <begin position="925"/>
        <end position="940"/>
    </location>
</feature>
<reference evidence="2" key="2">
    <citation type="submission" date="2023-06" db="EMBL/GenBank/DDBJ databases">
        <authorList>
            <consortium name="Lawrence Berkeley National Laboratory"/>
            <person name="Haridas S."/>
            <person name="Hensen N."/>
            <person name="Bonometti L."/>
            <person name="Westerberg I."/>
            <person name="Brannstrom I.O."/>
            <person name="Guillou S."/>
            <person name="Cros-Aarteil S."/>
            <person name="Calhoun S."/>
            <person name="Kuo A."/>
            <person name="Mondo S."/>
            <person name="Pangilinan J."/>
            <person name="Riley R."/>
            <person name="LaButti K."/>
            <person name="Andreopoulos B."/>
            <person name="Lipzen A."/>
            <person name="Chen C."/>
            <person name="Yanf M."/>
            <person name="Daum C."/>
            <person name="Ng V."/>
            <person name="Clum A."/>
            <person name="Steindorff A."/>
            <person name="Ohm R."/>
            <person name="Martin F."/>
            <person name="Silar P."/>
            <person name="Natvig D."/>
            <person name="Lalanne C."/>
            <person name="Gautier V."/>
            <person name="Ament-velasquez S.L."/>
            <person name="Kruys A."/>
            <person name="Hutchinson M.I."/>
            <person name="Powell A.J."/>
            <person name="Barry K."/>
            <person name="Miller A.N."/>
            <person name="Grigoriev I.V."/>
            <person name="Debuchy R."/>
            <person name="Gladieux P."/>
            <person name="Thoren M.H."/>
            <person name="Johannesson H."/>
        </authorList>
    </citation>
    <scope>NUCLEOTIDE SEQUENCE</scope>
    <source>
        <strain evidence="2">CBS 232.78</strain>
    </source>
</reference>
<feature type="region of interest" description="Disordered" evidence="1">
    <location>
        <begin position="99"/>
        <end position="120"/>
    </location>
</feature>
<feature type="compositionally biased region" description="Acidic residues" evidence="1">
    <location>
        <begin position="871"/>
        <end position="883"/>
    </location>
</feature>
<proteinExistence type="predicted"/>
<feature type="compositionally biased region" description="Low complexity" evidence="1">
    <location>
        <begin position="771"/>
        <end position="782"/>
    </location>
</feature>
<feature type="region of interest" description="Disordered" evidence="1">
    <location>
        <begin position="852"/>
        <end position="1052"/>
    </location>
</feature>
<feature type="compositionally biased region" description="Polar residues" evidence="1">
    <location>
        <begin position="173"/>
        <end position="189"/>
    </location>
</feature>
<feature type="region of interest" description="Disordered" evidence="1">
    <location>
        <begin position="671"/>
        <end position="711"/>
    </location>
</feature>
<feature type="compositionally biased region" description="Low complexity" evidence="1">
    <location>
        <begin position="680"/>
        <end position="698"/>
    </location>
</feature>
<sequence length="1052" mass="114604">MAATPFDASTPGPSFVFDIYNDGQALRNMPALPGGPCNYTDQTLPRCGCRRFWSRLSLRAGLQDSAASNLTEVCMCSHHACFHEDVPPPGQVQPPAGVTVTGQENQRPKSIREPLSPVQDPGSFHIPSNFGSSLDFDLMKFQSSMLGLHPDIANPLPTEDNQGNGHDSPMPDTLNSWGDLIQSQPGHSNSLPPLPPECLLPSSQPPSTASSSQARYLKPFSGRGLHTLSGISATRHEAPPPKGGHENAAADTTPCPVRNGFTSMDPPARIARDAVTPLGISQGSTASGGAGDAFQKLANTVDSHEQRIDRLENTSFSVASHEDCSDKHEHVDLRVTELESRVEEVEKILNDNSSVGSSRRTVRPEGLVDDGTASVVSVSTNATGPISNRAEMYSQLRSLQAQVSQLQAASLPSYTKPWELEVVFLPFPLRGIWMEARDFQLQRRSTGSNVDEWTQLPNTLSRATPDPQSPKLYTEWAGQSADSNWLLPRAFAPGRIIDQRLKSRGLIKAVLVRGPDARSIQHAVHDAFGDIFRISSNAGMRSAYGPSTPLAEFLGLRQSWVPLRKLHKDSRLRFLSPSEMATPALWDFTFLVSSIVMKSCGVHRLYITQPQAYLQDQPLGYQTFESGWSWQKLRELSRIYPDSQSSSGDIPEADAMEECWTWDDRLDESPSANTSALSIRQMHQQRMSRRSSTSPSQQFFTGVQSPILSNSPGFGRAQSPFIQREQMDSRPLHVRTNSLPPITPALISPSQSRRRVASHATSSTPYDRRSSPQISRSSPRLSVHGGTVGFAAPAAIVSKRHLGTRSPSVVARNTPRWSRTSMSRSPSVPPLPQERRTTPFFYATPYSEALPDQGYRAGSRGPLVMLPSDGYDPDDDEDMDDDVAGSATDPYESEMTNDDIAPARKSAAAGSFGSGDFNANFDTNVYEDEDDDDEELDGGDTDAGGAKAMDGFEQRHVSASPTFTRPEDIPWAGIEEDPMSDGENVDPTSQEGDDIVIHEDDDMDDDDTSSQAPSEYSSKQNAWQQPAEASLGLGGDGSSGGFRIHEDGLGSQ</sequence>
<evidence type="ECO:0000256" key="1">
    <source>
        <dbReference type="SAM" id="MobiDB-lite"/>
    </source>
</evidence>
<feature type="compositionally biased region" description="Acidic residues" evidence="1">
    <location>
        <begin position="974"/>
        <end position="984"/>
    </location>
</feature>
<feature type="compositionally biased region" description="Polar residues" evidence="1">
    <location>
        <begin position="1009"/>
        <end position="1024"/>
    </location>
</feature>
<evidence type="ECO:0000313" key="3">
    <source>
        <dbReference type="Proteomes" id="UP001285441"/>
    </source>
</evidence>
<feature type="region of interest" description="Disordered" evidence="1">
    <location>
        <begin position="805"/>
        <end position="835"/>
    </location>
</feature>
<dbReference type="Proteomes" id="UP001285441">
    <property type="component" value="Unassembled WGS sequence"/>
</dbReference>
<evidence type="ECO:0000313" key="2">
    <source>
        <dbReference type="EMBL" id="KAK3378118.1"/>
    </source>
</evidence>
<feature type="region of interest" description="Disordered" evidence="1">
    <location>
        <begin position="150"/>
        <end position="214"/>
    </location>
</feature>
<protein>
    <submittedName>
        <fullName evidence="2">Uncharacterized protein</fullName>
    </submittedName>
</protein>
<comment type="caution">
    <text evidence="2">The sequence shown here is derived from an EMBL/GenBank/DDBJ whole genome shotgun (WGS) entry which is preliminary data.</text>
</comment>
<dbReference type="EMBL" id="JAULSW010000006">
    <property type="protein sequence ID" value="KAK3378118.1"/>
    <property type="molecule type" value="Genomic_DNA"/>
</dbReference>
<organism evidence="2 3">
    <name type="scientific">Podospora didyma</name>
    <dbReference type="NCBI Taxonomy" id="330526"/>
    <lineage>
        <taxon>Eukaryota</taxon>
        <taxon>Fungi</taxon>
        <taxon>Dikarya</taxon>
        <taxon>Ascomycota</taxon>
        <taxon>Pezizomycotina</taxon>
        <taxon>Sordariomycetes</taxon>
        <taxon>Sordariomycetidae</taxon>
        <taxon>Sordariales</taxon>
        <taxon>Podosporaceae</taxon>
        <taxon>Podospora</taxon>
    </lineage>
</organism>
<gene>
    <name evidence="2" type="ORF">B0H63DRAFT_436561</name>
</gene>
<feature type="compositionally biased region" description="Low complexity" evidence="1">
    <location>
        <begin position="199"/>
        <end position="214"/>
    </location>
</feature>
<feature type="compositionally biased region" description="Polar residues" evidence="1">
    <location>
        <begin position="815"/>
        <end position="826"/>
    </location>
</feature>
<feature type="compositionally biased region" description="Polar residues" evidence="1">
    <location>
        <begin position="699"/>
        <end position="711"/>
    </location>
</feature>
<dbReference type="AlphaFoldDB" id="A0AAE0NCB0"/>
<feature type="region of interest" description="Disordered" evidence="1">
    <location>
        <begin position="726"/>
        <end position="785"/>
    </location>
</feature>
<feature type="compositionally biased region" description="Basic and acidic residues" evidence="1">
    <location>
        <begin position="1043"/>
        <end position="1052"/>
    </location>
</feature>
<reference evidence="2" key="1">
    <citation type="journal article" date="2023" name="Mol. Phylogenet. Evol.">
        <title>Genome-scale phylogeny and comparative genomics of the fungal order Sordariales.</title>
        <authorList>
            <person name="Hensen N."/>
            <person name="Bonometti L."/>
            <person name="Westerberg I."/>
            <person name="Brannstrom I.O."/>
            <person name="Guillou S."/>
            <person name="Cros-Aarteil S."/>
            <person name="Calhoun S."/>
            <person name="Haridas S."/>
            <person name="Kuo A."/>
            <person name="Mondo S."/>
            <person name="Pangilinan J."/>
            <person name="Riley R."/>
            <person name="LaButti K."/>
            <person name="Andreopoulos B."/>
            <person name="Lipzen A."/>
            <person name="Chen C."/>
            <person name="Yan M."/>
            <person name="Daum C."/>
            <person name="Ng V."/>
            <person name="Clum A."/>
            <person name="Steindorff A."/>
            <person name="Ohm R.A."/>
            <person name="Martin F."/>
            <person name="Silar P."/>
            <person name="Natvig D.O."/>
            <person name="Lalanne C."/>
            <person name="Gautier V."/>
            <person name="Ament-Velasquez S.L."/>
            <person name="Kruys A."/>
            <person name="Hutchinson M.I."/>
            <person name="Powell A.J."/>
            <person name="Barry K."/>
            <person name="Miller A.N."/>
            <person name="Grigoriev I.V."/>
            <person name="Debuchy R."/>
            <person name="Gladieux P."/>
            <person name="Hiltunen Thoren M."/>
            <person name="Johannesson H."/>
        </authorList>
    </citation>
    <scope>NUCLEOTIDE SEQUENCE</scope>
    <source>
        <strain evidence="2">CBS 232.78</strain>
    </source>
</reference>
<feature type="compositionally biased region" description="Acidic residues" evidence="1">
    <location>
        <begin position="991"/>
        <end position="1008"/>
    </location>
</feature>
<feature type="region of interest" description="Disordered" evidence="1">
    <location>
        <begin position="233"/>
        <end position="253"/>
    </location>
</feature>
<accession>A0AAE0NCB0</accession>
<feature type="compositionally biased region" description="Basic and acidic residues" evidence="1">
    <location>
        <begin position="234"/>
        <end position="245"/>
    </location>
</feature>
<keyword evidence="3" id="KW-1185">Reference proteome</keyword>